<evidence type="ECO:0000313" key="2">
    <source>
        <dbReference type="WBParaSite" id="SPAL_0001478450.1"/>
    </source>
</evidence>
<accession>A0A0N5CA60</accession>
<dbReference type="WBParaSite" id="SPAL_0001478450.1">
    <property type="protein sequence ID" value="SPAL_0001478450.1"/>
    <property type="gene ID" value="SPAL_0001478450"/>
</dbReference>
<name>A0A0N5CA60_STREA</name>
<sequence>MNFFKWLRTSAVTCCCNLAIWFRKACCRCLLLHLAAGALAPGLLAPGPLLLGLYLLTINLLSSPKLLEIKDPSDSDTKDLRIISSEFSSTGLTMNELV</sequence>
<dbReference type="Proteomes" id="UP000046392">
    <property type="component" value="Unplaced"/>
</dbReference>
<proteinExistence type="predicted"/>
<organism evidence="1 2">
    <name type="scientific">Strongyloides papillosus</name>
    <name type="common">Intestinal threadworm</name>
    <dbReference type="NCBI Taxonomy" id="174720"/>
    <lineage>
        <taxon>Eukaryota</taxon>
        <taxon>Metazoa</taxon>
        <taxon>Ecdysozoa</taxon>
        <taxon>Nematoda</taxon>
        <taxon>Chromadorea</taxon>
        <taxon>Rhabditida</taxon>
        <taxon>Tylenchina</taxon>
        <taxon>Panagrolaimomorpha</taxon>
        <taxon>Strongyloidoidea</taxon>
        <taxon>Strongyloididae</taxon>
        <taxon>Strongyloides</taxon>
    </lineage>
</organism>
<protein>
    <submittedName>
        <fullName evidence="2">Secreted protein</fullName>
    </submittedName>
</protein>
<keyword evidence="1" id="KW-1185">Reference proteome</keyword>
<evidence type="ECO:0000313" key="1">
    <source>
        <dbReference type="Proteomes" id="UP000046392"/>
    </source>
</evidence>
<reference evidence="2" key="1">
    <citation type="submission" date="2017-02" db="UniProtKB">
        <authorList>
            <consortium name="WormBaseParasite"/>
        </authorList>
    </citation>
    <scope>IDENTIFICATION</scope>
</reference>
<dbReference type="AlphaFoldDB" id="A0A0N5CA60"/>